<dbReference type="GO" id="GO:0016020">
    <property type="term" value="C:membrane"/>
    <property type="evidence" value="ECO:0007669"/>
    <property type="project" value="UniProtKB-SubCell"/>
</dbReference>
<dbReference type="InterPro" id="IPR020846">
    <property type="entry name" value="MFS_dom"/>
</dbReference>
<organism evidence="7 8">
    <name type="scientific">Pelagovum pacificum</name>
    <dbReference type="NCBI Taxonomy" id="2588711"/>
    <lineage>
        <taxon>Bacteria</taxon>
        <taxon>Pseudomonadati</taxon>
        <taxon>Pseudomonadota</taxon>
        <taxon>Alphaproteobacteria</taxon>
        <taxon>Rhodobacterales</taxon>
        <taxon>Paracoccaceae</taxon>
        <taxon>Pelagovum</taxon>
    </lineage>
</organism>
<accession>A0A5C5GB89</accession>
<feature type="transmembrane region" description="Helical" evidence="5">
    <location>
        <begin position="275"/>
        <end position="297"/>
    </location>
</feature>
<feature type="transmembrane region" description="Helical" evidence="5">
    <location>
        <begin position="244"/>
        <end position="263"/>
    </location>
</feature>
<evidence type="ECO:0000313" key="8">
    <source>
        <dbReference type="Proteomes" id="UP000314011"/>
    </source>
</evidence>
<comment type="subcellular location">
    <subcellularLocation>
        <location evidence="1">Membrane</location>
        <topology evidence="1">Multi-pass membrane protein</topology>
    </subcellularLocation>
</comment>
<evidence type="ECO:0000256" key="5">
    <source>
        <dbReference type="SAM" id="Phobius"/>
    </source>
</evidence>
<dbReference type="GO" id="GO:0022857">
    <property type="term" value="F:transmembrane transporter activity"/>
    <property type="evidence" value="ECO:0007669"/>
    <property type="project" value="InterPro"/>
</dbReference>
<feature type="transmembrane region" description="Helical" evidence="5">
    <location>
        <begin position="214"/>
        <end position="232"/>
    </location>
</feature>
<evidence type="ECO:0000259" key="6">
    <source>
        <dbReference type="PROSITE" id="PS50850"/>
    </source>
</evidence>
<comment type="caution">
    <text evidence="7">The sequence shown here is derived from an EMBL/GenBank/DDBJ whole genome shotgun (WGS) entry which is preliminary data.</text>
</comment>
<keyword evidence="8" id="KW-1185">Reference proteome</keyword>
<evidence type="ECO:0000256" key="2">
    <source>
        <dbReference type="ARBA" id="ARBA00022692"/>
    </source>
</evidence>
<evidence type="ECO:0000256" key="1">
    <source>
        <dbReference type="ARBA" id="ARBA00004141"/>
    </source>
</evidence>
<dbReference type="Proteomes" id="UP000314011">
    <property type="component" value="Unassembled WGS sequence"/>
</dbReference>
<dbReference type="PANTHER" id="PTHR23514:SF13">
    <property type="entry name" value="INNER MEMBRANE PROTEIN YBJJ"/>
    <property type="match status" value="1"/>
</dbReference>
<dbReference type="OrthoDB" id="9810941at2"/>
<dbReference type="InterPro" id="IPR051788">
    <property type="entry name" value="MFS_Transporter"/>
</dbReference>
<feature type="transmembrane region" description="Helical" evidence="5">
    <location>
        <begin position="364"/>
        <end position="385"/>
    </location>
</feature>
<keyword evidence="3 5" id="KW-1133">Transmembrane helix</keyword>
<evidence type="ECO:0000256" key="4">
    <source>
        <dbReference type="ARBA" id="ARBA00023136"/>
    </source>
</evidence>
<feature type="transmembrane region" description="Helical" evidence="5">
    <location>
        <begin position="101"/>
        <end position="121"/>
    </location>
</feature>
<evidence type="ECO:0000256" key="3">
    <source>
        <dbReference type="ARBA" id="ARBA00022989"/>
    </source>
</evidence>
<protein>
    <submittedName>
        <fullName evidence="7">MFS transporter</fullName>
    </submittedName>
</protein>
<dbReference type="SUPFAM" id="SSF103473">
    <property type="entry name" value="MFS general substrate transporter"/>
    <property type="match status" value="1"/>
</dbReference>
<gene>
    <name evidence="7" type="ORF">FHY64_00975</name>
</gene>
<dbReference type="EMBL" id="VFFF01000001">
    <property type="protein sequence ID" value="TNY31908.1"/>
    <property type="molecule type" value="Genomic_DNA"/>
</dbReference>
<dbReference type="Pfam" id="PF07690">
    <property type="entry name" value="MFS_1"/>
    <property type="match status" value="1"/>
</dbReference>
<feature type="transmembrane region" description="Helical" evidence="5">
    <location>
        <begin position="41"/>
        <end position="62"/>
    </location>
</feature>
<dbReference type="InterPro" id="IPR036259">
    <property type="entry name" value="MFS_trans_sf"/>
</dbReference>
<feature type="transmembrane region" description="Helical" evidence="5">
    <location>
        <begin position="163"/>
        <end position="185"/>
    </location>
</feature>
<keyword evidence="4 5" id="KW-0472">Membrane</keyword>
<feature type="transmembrane region" description="Helical" evidence="5">
    <location>
        <begin position="133"/>
        <end position="157"/>
    </location>
</feature>
<dbReference type="CDD" id="cd17393">
    <property type="entry name" value="MFS_MosC_like"/>
    <property type="match status" value="1"/>
</dbReference>
<feature type="domain" description="Major facilitator superfamily (MFS) profile" evidence="6">
    <location>
        <begin position="8"/>
        <end position="390"/>
    </location>
</feature>
<evidence type="ECO:0000313" key="7">
    <source>
        <dbReference type="EMBL" id="TNY31908.1"/>
    </source>
</evidence>
<feature type="transmembrane region" description="Helical" evidence="5">
    <location>
        <begin position="303"/>
        <end position="327"/>
    </location>
</feature>
<keyword evidence="2 5" id="KW-0812">Transmembrane</keyword>
<name>A0A5C5GB89_9RHOB</name>
<dbReference type="Gene3D" id="1.20.1250.20">
    <property type="entry name" value="MFS general substrate transporter like domains"/>
    <property type="match status" value="2"/>
</dbReference>
<feature type="transmembrane region" description="Helical" evidence="5">
    <location>
        <begin position="339"/>
        <end position="358"/>
    </location>
</feature>
<dbReference type="PROSITE" id="PS50850">
    <property type="entry name" value="MFS"/>
    <property type="match status" value="1"/>
</dbReference>
<feature type="transmembrane region" description="Helical" evidence="5">
    <location>
        <begin position="74"/>
        <end position="95"/>
    </location>
</feature>
<feature type="transmembrane region" description="Helical" evidence="5">
    <location>
        <begin position="12"/>
        <end position="29"/>
    </location>
</feature>
<dbReference type="PANTHER" id="PTHR23514">
    <property type="entry name" value="BYPASS OF STOP CODON PROTEIN 6"/>
    <property type="match status" value="1"/>
</dbReference>
<dbReference type="AlphaFoldDB" id="A0A5C5GB89"/>
<proteinExistence type="predicted"/>
<reference evidence="7 8" key="1">
    <citation type="submission" date="2019-06" db="EMBL/GenBank/DDBJ databases">
        <title>Genome of new Rhodobacteraceae sp. SM1903.</title>
        <authorList>
            <person name="Ren X."/>
        </authorList>
    </citation>
    <scope>NUCLEOTIDE SEQUENCE [LARGE SCALE GENOMIC DNA]</scope>
    <source>
        <strain evidence="7 8">SM1903</strain>
    </source>
</reference>
<sequence>MTDDLRKWRAALFVFFFIPGITISSWVTRTPAIRDGIEASLAQMGLVLLGLSAGSMSGLLMAGAAVGRFGTRRITFIGMWLIIVGMFVLASGVAIGLAPLVALGLALFGFGMGGCEIAINVDGAKVEQASGRTLMHALHGCFSLGTVVGALFGFGMAALQVPVVWHLCLVTALSIAPIVVCMRWIPEGTGLTRTTGTDEDRSVADDTYWKDLQVYLIGIVVLAVALAEGAANDWLPILMVDEHGFSPAIGGLVFVGFASAMTVGRFSGGYFLERFGPAAVIRGSAVLCGLGLAAVIFAPVPELAAVSVVLWGLGTSLGFPVAISAAGASGGNTTGRVRVVTFCGYIAFLVGPPFLGLLGELYGLRSAMLVVFGLIVMAGIVAPALRPRRLSAVA</sequence>
<dbReference type="RefSeq" id="WP_140192589.1">
    <property type="nucleotide sequence ID" value="NZ_CP065915.1"/>
</dbReference>
<dbReference type="InterPro" id="IPR011701">
    <property type="entry name" value="MFS"/>
</dbReference>